<evidence type="ECO:0000313" key="1">
    <source>
        <dbReference type="EMBL" id="KAI0055563.1"/>
    </source>
</evidence>
<reference evidence="1" key="1">
    <citation type="submission" date="2021-03" db="EMBL/GenBank/DDBJ databases">
        <authorList>
            <consortium name="DOE Joint Genome Institute"/>
            <person name="Ahrendt S."/>
            <person name="Looney B.P."/>
            <person name="Miyauchi S."/>
            <person name="Morin E."/>
            <person name="Drula E."/>
            <person name="Courty P.E."/>
            <person name="Chicoki N."/>
            <person name="Fauchery L."/>
            <person name="Kohler A."/>
            <person name="Kuo A."/>
            <person name="Labutti K."/>
            <person name="Pangilinan J."/>
            <person name="Lipzen A."/>
            <person name="Riley R."/>
            <person name="Andreopoulos W."/>
            <person name="He G."/>
            <person name="Johnson J."/>
            <person name="Barry K.W."/>
            <person name="Grigoriev I.V."/>
            <person name="Nagy L."/>
            <person name="Hibbett D."/>
            <person name="Henrissat B."/>
            <person name="Matheny P.B."/>
            <person name="Labbe J."/>
            <person name="Martin F."/>
        </authorList>
    </citation>
    <scope>NUCLEOTIDE SEQUENCE</scope>
    <source>
        <strain evidence="1">HHB10654</strain>
    </source>
</reference>
<dbReference type="Proteomes" id="UP000814140">
    <property type="component" value="Unassembled WGS sequence"/>
</dbReference>
<comment type="caution">
    <text evidence="1">The sequence shown here is derived from an EMBL/GenBank/DDBJ whole genome shotgun (WGS) entry which is preliminary data.</text>
</comment>
<keyword evidence="2" id="KW-1185">Reference proteome</keyword>
<organism evidence="1 2">
    <name type="scientific">Artomyces pyxidatus</name>
    <dbReference type="NCBI Taxonomy" id="48021"/>
    <lineage>
        <taxon>Eukaryota</taxon>
        <taxon>Fungi</taxon>
        <taxon>Dikarya</taxon>
        <taxon>Basidiomycota</taxon>
        <taxon>Agaricomycotina</taxon>
        <taxon>Agaricomycetes</taxon>
        <taxon>Russulales</taxon>
        <taxon>Auriscalpiaceae</taxon>
        <taxon>Artomyces</taxon>
    </lineage>
</organism>
<reference evidence="1" key="2">
    <citation type="journal article" date="2022" name="New Phytol.">
        <title>Evolutionary transition to the ectomycorrhizal habit in the genomes of a hyperdiverse lineage of mushroom-forming fungi.</title>
        <authorList>
            <person name="Looney B."/>
            <person name="Miyauchi S."/>
            <person name="Morin E."/>
            <person name="Drula E."/>
            <person name="Courty P.E."/>
            <person name="Kohler A."/>
            <person name="Kuo A."/>
            <person name="LaButti K."/>
            <person name="Pangilinan J."/>
            <person name="Lipzen A."/>
            <person name="Riley R."/>
            <person name="Andreopoulos W."/>
            <person name="He G."/>
            <person name="Johnson J."/>
            <person name="Nolan M."/>
            <person name="Tritt A."/>
            <person name="Barry K.W."/>
            <person name="Grigoriev I.V."/>
            <person name="Nagy L.G."/>
            <person name="Hibbett D."/>
            <person name="Henrissat B."/>
            <person name="Matheny P.B."/>
            <person name="Labbe J."/>
            <person name="Martin F.M."/>
        </authorList>
    </citation>
    <scope>NUCLEOTIDE SEQUENCE</scope>
    <source>
        <strain evidence="1">HHB10654</strain>
    </source>
</reference>
<sequence>MFDTSSILRPVLAAASPVNSDRIARKRRVTEYPKEVWYSIGCFIFLVMVSNIMTILSGLGKRRRVIRQDAEGHLPRQSRALPLRRLPLALVNAWRVVAFRSVIDLGRGYSINVAELFLTATYIVILLTWTLINTTDLEGHKFDISYWSSRAGDIAAVQMPLIVALGMRNNIIAFITGISFEKLNYLHRMCARTVCVLLWLHAGGKIKSGIAVELSENYIRAAITAIVAFSVLLLVSIRPARQLGYEFFVIAHFCLILIMLVGAYFHTKHFEVDYYIWPSFVLWGFDRAIRIIRLVIFNHSYLGFSTGLGTFNATADVVASGFVRIRFRRPNHLHWSPGQSAFLTMPEVSTIPFESHPFTIANADLDHLQHDEAADFTEKESNSSGQIVPASHGKDLVFIVKAREGFTKRLNKIAKTDGTLKIFVDGPYGAPPNLSTFDTVVFFAGGSGVTFTNPLFVDLLHRARVQAAAARNIIFVWSIRDLDHVNLVYQDLLDSLWQELPGINIDVRIHVTSTGVESLRASPEGSKESVGSPSKASDDTDKIVQLPRTRLEYCRPNVQAIIEEAASLAMGDMTVNVCGPAGLSADVRKALRSSAAGPMSVLRGGPSISLFVEAFGYA</sequence>
<gene>
    <name evidence="1" type="ORF">BV25DRAFT_166890</name>
</gene>
<evidence type="ECO:0000313" key="2">
    <source>
        <dbReference type="Proteomes" id="UP000814140"/>
    </source>
</evidence>
<proteinExistence type="predicted"/>
<dbReference type="EMBL" id="MU277287">
    <property type="protein sequence ID" value="KAI0055563.1"/>
    <property type="molecule type" value="Genomic_DNA"/>
</dbReference>
<protein>
    <submittedName>
        <fullName evidence="1">Uncharacterized protein</fullName>
    </submittedName>
</protein>
<name>A0ACB8SH32_9AGAM</name>
<accession>A0ACB8SH32</accession>